<name>A0A5R9GC81_9BACL</name>
<dbReference type="GO" id="GO:0004016">
    <property type="term" value="F:adenylate cyclase activity"/>
    <property type="evidence" value="ECO:0007669"/>
    <property type="project" value="UniProtKB-ARBA"/>
</dbReference>
<dbReference type="SMART" id="SM00044">
    <property type="entry name" value="CYCc"/>
    <property type="match status" value="1"/>
</dbReference>
<dbReference type="GO" id="GO:0035556">
    <property type="term" value="P:intracellular signal transduction"/>
    <property type="evidence" value="ECO:0007669"/>
    <property type="project" value="InterPro"/>
</dbReference>
<dbReference type="GO" id="GO:0006935">
    <property type="term" value="P:chemotaxis"/>
    <property type="evidence" value="ECO:0007669"/>
    <property type="project" value="UniProtKB-KW"/>
</dbReference>
<dbReference type="OrthoDB" id="9801841at2"/>
<comment type="caution">
    <text evidence="4">The sequence shown here is derived from an EMBL/GenBank/DDBJ whole genome shotgun (WGS) entry which is preliminary data.</text>
</comment>
<evidence type="ECO:0000256" key="2">
    <source>
        <dbReference type="ARBA" id="ARBA00022500"/>
    </source>
</evidence>
<gene>
    <name evidence="4" type="ORF">FE782_21665</name>
</gene>
<evidence type="ECO:0000259" key="3">
    <source>
        <dbReference type="PROSITE" id="PS50125"/>
    </source>
</evidence>
<dbReference type="InterPro" id="IPR001054">
    <property type="entry name" value="A/G_cyclase"/>
</dbReference>
<dbReference type="InterPro" id="IPR028976">
    <property type="entry name" value="CheC-like_sf"/>
</dbReference>
<dbReference type="InterPro" id="IPR028051">
    <property type="entry name" value="CheX-like_dom"/>
</dbReference>
<organism evidence="4 5">
    <name type="scientific">Paenibacillus antri</name>
    <dbReference type="NCBI Taxonomy" id="2582848"/>
    <lineage>
        <taxon>Bacteria</taxon>
        <taxon>Bacillati</taxon>
        <taxon>Bacillota</taxon>
        <taxon>Bacilli</taxon>
        <taxon>Bacillales</taxon>
        <taxon>Paenibacillaceae</taxon>
        <taxon>Paenibacillus</taxon>
    </lineage>
</organism>
<dbReference type="PROSITE" id="PS50125">
    <property type="entry name" value="GUANYLATE_CYCLASE_2"/>
    <property type="match status" value="1"/>
</dbReference>
<evidence type="ECO:0000313" key="5">
    <source>
        <dbReference type="Proteomes" id="UP000309676"/>
    </source>
</evidence>
<dbReference type="PANTHER" id="PTHR43081">
    <property type="entry name" value="ADENYLATE CYCLASE, TERMINAL-DIFFERENTIATION SPECIFIC-RELATED"/>
    <property type="match status" value="1"/>
</dbReference>
<accession>A0A5R9GC81</accession>
<dbReference type="Pfam" id="PF13690">
    <property type="entry name" value="CheX"/>
    <property type="match status" value="1"/>
</dbReference>
<dbReference type="Pfam" id="PF00211">
    <property type="entry name" value="Guanylate_cyc"/>
    <property type="match status" value="1"/>
</dbReference>
<evidence type="ECO:0000256" key="1">
    <source>
        <dbReference type="ARBA" id="ARBA00005381"/>
    </source>
</evidence>
<reference evidence="4 5" key="1">
    <citation type="submission" date="2019-05" db="EMBL/GenBank/DDBJ databases">
        <authorList>
            <person name="Narsing Rao M.P."/>
            <person name="Li W.J."/>
        </authorList>
    </citation>
    <scope>NUCLEOTIDE SEQUENCE [LARGE SCALE GENOMIC DNA]</scope>
    <source>
        <strain evidence="4 5">SYSU_K30003</strain>
    </source>
</reference>
<protein>
    <recommendedName>
        <fullName evidence="3">Guanylate cyclase domain-containing protein</fullName>
    </recommendedName>
</protein>
<dbReference type="SUPFAM" id="SSF103039">
    <property type="entry name" value="CheC-like"/>
    <property type="match status" value="1"/>
</dbReference>
<dbReference type="CDD" id="cd07302">
    <property type="entry name" value="CHD"/>
    <property type="match status" value="1"/>
</dbReference>
<comment type="similarity">
    <text evidence="1">Belongs to the adenylyl cyclase class-3 family.</text>
</comment>
<feature type="domain" description="Guanylate cyclase" evidence="3">
    <location>
        <begin position="41"/>
        <end position="167"/>
    </location>
</feature>
<dbReference type="EMBL" id="VCIW01000016">
    <property type="protein sequence ID" value="TLS50273.1"/>
    <property type="molecule type" value="Genomic_DNA"/>
</dbReference>
<keyword evidence="2" id="KW-0145">Chemotaxis</keyword>
<dbReference type="SUPFAM" id="SSF55073">
    <property type="entry name" value="Nucleotide cyclase"/>
    <property type="match status" value="1"/>
</dbReference>
<dbReference type="Gene3D" id="3.40.1550.10">
    <property type="entry name" value="CheC-like"/>
    <property type="match status" value="1"/>
</dbReference>
<keyword evidence="5" id="KW-1185">Reference proteome</keyword>
<dbReference type="InterPro" id="IPR050697">
    <property type="entry name" value="Adenylyl/Guanylyl_Cyclase_3/4"/>
</dbReference>
<dbReference type="InterPro" id="IPR029787">
    <property type="entry name" value="Nucleotide_cyclase"/>
</dbReference>
<evidence type="ECO:0000313" key="4">
    <source>
        <dbReference type="EMBL" id="TLS50273.1"/>
    </source>
</evidence>
<dbReference type="PANTHER" id="PTHR43081:SF1">
    <property type="entry name" value="ADENYLATE CYCLASE, TERMINAL-DIFFERENTIATION SPECIFIC"/>
    <property type="match status" value="1"/>
</dbReference>
<dbReference type="Proteomes" id="UP000309676">
    <property type="component" value="Unassembled WGS sequence"/>
</dbReference>
<sequence length="480" mass="53836">MSGERGDEAYRRFVPHELLTYLNKGSFGELRHDDHVRLEMTVLFTDIRAFTTLSERWKPEETLRFLNSYLSRMEPSVEAFGGFIDKFIGDSIMALFGESADDAVKSALHMLGALREYNLGRLRAGYEPIRIGLGLNSGPLLLGIVGGERRLQGTVIGDAVNVASRVENLNKAYGTTLLLTGNTVDRLADPSAYAMRQIDAVQVRGRQRVERIFELFEADAPDIFERKLRTRERFEEARGLFERGAYTEAKRAFRDVYAANRYDLVSRAYVDRCDRPPIERIEAPLVYPNVGDKLERGERRLTEWIDAALSPVPSAARSASFGPDAGTPALLERLVEAARIYFAYHLGLRLPEDAWRNAVPTWSPSAPLLDLTACVILEGAMDGGLLLSVEVDGGLRLLHRMSFEGWSAEEEMPLLLDALGEALNIVAGNSLRMFHQYADFVTIEPPVAMRTFRRELRPPEGVWSVALPFGEARIRRMAVA</sequence>
<dbReference type="AlphaFoldDB" id="A0A5R9GC81"/>
<dbReference type="Gene3D" id="3.30.70.1230">
    <property type="entry name" value="Nucleotide cyclase"/>
    <property type="match status" value="1"/>
</dbReference>
<proteinExistence type="inferred from homology"/>
<dbReference type="RefSeq" id="WP_138196427.1">
    <property type="nucleotide sequence ID" value="NZ_VCIW01000016.1"/>
</dbReference>
<dbReference type="GO" id="GO:0006171">
    <property type="term" value="P:cAMP biosynthetic process"/>
    <property type="evidence" value="ECO:0007669"/>
    <property type="project" value="TreeGrafter"/>
</dbReference>